<name>A0A2V3VXL4_9BACI</name>
<keyword evidence="2" id="KW-0472">Membrane</keyword>
<feature type="domain" description="Capsule synthesis protein CapA" evidence="3">
    <location>
        <begin position="49"/>
        <end position="290"/>
    </location>
</feature>
<evidence type="ECO:0000256" key="1">
    <source>
        <dbReference type="ARBA" id="ARBA00005662"/>
    </source>
</evidence>
<dbReference type="InterPro" id="IPR052169">
    <property type="entry name" value="CW_Biosynth-Accessory"/>
</dbReference>
<dbReference type="InterPro" id="IPR029052">
    <property type="entry name" value="Metallo-depent_PP-like"/>
</dbReference>
<evidence type="ECO:0000313" key="5">
    <source>
        <dbReference type="Proteomes" id="UP000247978"/>
    </source>
</evidence>
<dbReference type="EMBL" id="QJJQ01000013">
    <property type="protein sequence ID" value="PXW84795.1"/>
    <property type="molecule type" value="Genomic_DNA"/>
</dbReference>
<dbReference type="Gene3D" id="3.60.21.10">
    <property type="match status" value="1"/>
</dbReference>
<keyword evidence="2" id="KW-0812">Transmembrane</keyword>
<organism evidence="4 5">
    <name type="scientific">Pseudogracilibacillus auburnensis</name>
    <dbReference type="NCBI Taxonomy" id="1494959"/>
    <lineage>
        <taxon>Bacteria</taxon>
        <taxon>Bacillati</taxon>
        <taxon>Bacillota</taxon>
        <taxon>Bacilli</taxon>
        <taxon>Bacillales</taxon>
        <taxon>Bacillaceae</taxon>
        <taxon>Pseudogracilibacillus</taxon>
    </lineage>
</organism>
<evidence type="ECO:0000256" key="2">
    <source>
        <dbReference type="SAM" id="Phobius"/>
    </source>
</evidence>
<dbReference type="Proteomes" id="UP000247978">
    <property type="component" value="Unassembled WGS sequence"/>
</dbReference>
<sequence length="369" mass="42331">MEDSSPSEYKMFIPLLGLFFLIMFLLVFENGSVKVSAQSKAQQADPEIEILFAGDTMFDWGLRPILETKGYDYPFVYIKDTVRKADYSFINAETVFTENPGTKDPDQLFWINSDLRGLQAIEDAGFNMINIGNNHTMDYMEPGLLDTLKNVKNTNMEYIGAGKDRKEAYQSKEVVLQGKKFRFFSFVRFFPNFTWVATENRAGVTDGYDLEGVKQTILEQKADADYVIVYFHWGVEKTNTPADYQKEYVKALKEVGVNLIVGSHPHWLQGFEYYEGMPVAYSLGNFLFPPYVEGRTAETGLLKAIFKGDKIDLVFDPYVISNGQIIPPEEKQKQEMLHYLQSISFDVEIDKNGKVQNNHQLVEEKQLMK</sequence>
<evidence type="ECO:0000259" key="3">
    <source>
        <dbReference type="SMART" id="SM00854"/>
    </source>
</evidence>
<keyword evidence="5" id="KW-1185">Reference proteome</keyword>
<dbReference type="Pfam" id="PF09587">
    <property type="entry name" value="PGA_cap"/>
    <property type="match status" value="1"/>
</dbReference>
<accession>A0A2V3VXL4</accession>
<dbReference type="RefSeq" id="WP_110396476.1">
    <property type="nucleotide sequence ID" value="NZ_JBHUHB010000001.1"/>
</dbReference>
<dbReference type="InterPro" id="IPR019079">
    <property type="entry name" value="Capsule_synth_CapA"/>
</dbReference>
<reference evidence="4 5" key="1">
    <citation type="submission" date="2018-05" db="EMBL/GenBank/DDBJ databases">
        <title>Genomic Encyclopedia of Type Strains, Phase IV (KMG-IV): sequencing the most valuable type-strain genomes for metagenomic binning, comparative biology and taxonomic classification.</title>
        <authorList>
            <person name="Goeker M."/>
        </authorList>
    </citation>
    <scope>NUCLEOTIDE SEQUENCE [LARGE SCALE GENOMIC DNA]</scope>
    <source>
        <strain evidence="4 5">DSM 28556</strain>
    </source>
</reference>
<dbReference type="CDD" id="cd07381">
    <property type="entry name" value="MPP_CapA"/>
    <property type="match status" value="1"/>
</dbReference>
<protein>
    <submittedName>
        <fullName evidence="4">Poly-gamma-glutamate synthesis protein (Capsule biosynthesis protein)</fullName>
    </submittedName>
</protein>
<dbReference type="PANTHER" id="PTHR33393:SF13">
    <property type="entry name" value="PGA BIOSYNTHESIS PROTEIN CAPA"/>
    <property type="match status" value="1"/>
</dbReference>
<proteinExistence type="inferred from homology"/>
<dbReference type="SUPFAM" id="SSF56300">
    <property type="entry name" value="Metallo-dependent phosphatases"/>
    <property type="match status" value="1"/>
</dbReference>
<dbReference type="AlphaFoldDB" id="A0A2V3VXL4"/>
<dbReference type="SMART" id="SM00854">
    <property type="entry name" value="PGA_cap"/>
    <property type="match status" value="1"/>
</dbReference>
<comment type="similarity">
    <text evidence="1">Belongs to the CapA family.</text>
</comment>
<dbReference type="PANTHER" id="PTHR33393">
    <property type="entry name" value="POLYGLUTAMINE SYNTHESIS ACCESSORY PROTEIN RV0574C-RELATED"/>
    <property type="match status" value="1"/>
</dbReference>
<comment type="caution">
    <text evidence="4">The sequence shown here is derived from an EMBL/GenBank/DDBJ whole genome shotgun (WGS) entry which is preliminary data.</text>
</comment>
<keyword evidence="2" id="KW-1133">Transmembrane helix</keyword>
<evidence type="ECO:0000313" key="4">
    <source>
        <dbReference type="EMBL" id="PXW84795.1"/>
    </source>
</evidence>
<feature type="transmembrane region" description="Helical" evidence="2">
    <location>
        <begin position="12"/>
        <end position="28"/>
    </location>
</feature>
<gene>
    <name evidence="4" type="ORF">DFR56_11339</name>
</gene>